<reference evidence="3 4" key="1">
    <citation type="submission" date="2019-02" db="EMBL/GenBank/DDBJ databases">
        <title>Genomic Encyclopedia of Type Strains, Phase IV (KMG-IV): sequencing the most valuable type-strain genomes for metagenomic binning, comparative biology and taxonomic classification.</title>
        <authorList>
            <person name="Goeker M."/>
        </authorList>
    </citation>
    <scope>NUCLEOTIDE SEQUENCE [LARGE SCALE GENOMIC DNA]</scope>
    <source>
        <strain evidence="3 4">DSM 10617</strain>
    </source>
</reference>
<dbReference type="Proteomes" id="UP000293433">
    <property type="component" value="Unassembled WGS sequence"/>
</dbReference>
<sequence length="58" mass="6062">MKPLIPALIALTALSAVNAQAHDGHGMPGLSHWHAGDTTLWLVGAAIAVGLWLARRGR</sequence>
<feature type="chain" id="PRO_5020617251" description="MYXO-CTERM domain-containing protein" evidence="2">
    <location>
        <begin position="22"/>
        <end position="58"/>
    </location>
</feature>
<proteinExistence type="predicted"/>
<keyword evidence="4" id="KW-1185">Reference proteome</keyword>
<keyword evidence="1" id="KW-1133">Transmembrane helix</keyword>
<dbReference type="AlphaFoldDB" id="A0A4Q7LDK8"/>
<keyword evidence="1" id="KW-0472">Membrane</keyword>
<keyword evidence="2" id="KW-0732">Signal</keyword>
<feature type="transmembrane region" description="Helical" evidence="1">
    <location>
        <begin position="35"/>
        <end position="54"/>
    </location>
</feature>
<accession>A0A4Q7LDK8</accession>
<evidence type="ECO:0000256" key="2">
    <source>
        <dbReference type="SAM" id="SignalP"/>
    </source>
</evidence>
<gene>
    <name evidence="3" type="ORF">EV685_3271</name>
</gene>
<evidence type="ECO:0008006" key="5">
    <source>
        <dbReference type="Google" id="ProtNLM"/>
    </source>
</evidence>
<organism evidence="3 4">
    <name type="scientific">Sphaerotilus mobilis</name>
    <dbReference type="NCBI Taxonomy" id="47994"/>
    <lineage>
        <taxon>Bacteria</taxon>
        <taxon>Pseudomonadati</taxon>
        <taxon>Pseudomonadota</taxon>
        <taxon>Betaproteobacteria</taxon>
        <taxon>Burkholderiales</taxon>
        <taxon>Sphaerotilaceae</taxon>
        <taxon>Sphaerotilus</taxon>
    </lineage>
</organism>
<keyword evidence="1" id="KW-0812">Transmembrane</keyword>
<protein>
    <recommendedName>
        <fullName evidence="5">MYXO-CTERM domain-containing protein</fullName>
    </recommendedName>
</protein>
<dbReference type="EMBL" id="SGWV01000011">
    <property type="protein sequence ID" value="RZS52082.1"/>
    <property type="molecule type" value="Genomic_DNA"/>
</dbReference>
<feature type="signal peptide" evidence="2">
    <location>
        <begin position="1"/>
        <end position="21"/>
    </location>
</feature>
<comment type="caution">
    <text evidence="3">The sequence shown here is derived from an EMBL/GenBank/DDBJ whole genome shotgun (WGS) entry which is preliminary data.</text>
</comment>
<evidence type="ECO:0000313" key="3">
    <source>
        <dbReference type="EMBL" id="RZS52082.1"/>
    </source>
</evidence>
<dbReference type="RefSeq" id="WP_165396828.1">
    <property type="nucleotide sequence ID" value="NZ_SGWV01000011.1"/>
</dbReference>
<evidence type="ECO:0000313" key="4">
    <source>
        <dbReference type="Proteomes" id="UP000293433"/>
    </source>
</evidence>
<evidence type="ECO:0000256" key="1">
    <source>
        <dbReference type="SAM" id="Phobius"/>
    </source>
</evidence>
<name>A0A4Q7LDK8_9BURK</name>